<evidence type="ECO:0000256" key="9">
    <source>
        <dbReference type="ARBA" id="ARBA00023125"/>
    </source>
</evidence>
<keyword evidence="3 13" id="KW-0540">Nuclease</keyword>
<dbReference type="InterPro" id="IPR036397">
    <property type="entry name" value="RNaseH_sf"/>
</dbReference>
<evidence type="ECO:0000313" key="16">
    <source>
        <dbReference type="EMBL" id="TVO75544.1"/>
    </source>
</evidence>
<keyword evidence="11 13" id="KW-0234">DNA repair</keyword>
<dbReference type="EC" id="3.1.21.10" evidence="13 14"/>
<evidence type="ECO:0000256" key="10">
    <source>
        <dbReference type="ARBA" id="ARBA00023172"/>
    </source>
</evidence>
<evidence type="ECO:0000256" key="3">
    <source>
        <dbReference type="ARBA" id="ARBA00022722"/>
    </source>
</evidence>
<dbReference type="NCBIfam" id="TIGR00228">
    <property type="entry name" value="ruvC"/>
    <property type="match status" value="1"/>
</dbReference>
<feature type="binding site" evidence="13">
    <location>
        <position position="155"/>
    </location>
    <ligand>
        <name>Mg(2+)</name>
        <dbReference type="ChEBI" id="CHEBI:18420"/>
        <label>1</label>
    </ligand>
</feature>
<dbReference type="Proteomes" id="UP000316649">
    <property type="component" value="Unassembled WGS sequence"/>
</dbReference>
<evidence type="ECO:0000256" key="2">
    <source>
        <dbReference type="ARBA" id="ARBA00022490"/>
    </source>
</evidence>
<sequence>MNVKKQSVSESGNPNAKRRILGIDPGSRITGYGIIESDGIRSSHVASGCIRIAEEAFPQRLGEIFRQLTEIVSAYQPTEMAIEQVFMAKNASSALKLGQARGAAICACVVAGLPVFEYAPRAIKQAVVGSGSADKDQVQHMIKHILQIKDRLTSDQSDALAVAISHAHANSTLLLLARSSKGGWGR</sequence>
<evidence type="ECO:0000256" key="13">
    <source>
        <dbReference type="HAMAP-Rule" id="MF_00034"/>
    </source>
</evidence>
<dbReference type="EMBL" id="VMNH01000008">
    <property type="protein sequence ID" value="TVO75544.1"/>
    <property type="molecule type" value="Genomic_DNA"/>
</dbReference>
<dbReference type="InterPro" id="IPR002176">
    <property type="entry name" value="X-over_junc_endoDNase_RuvC"/>
</dbReference>
<accession>A0A558DWQ2</accession>
<proteinExistence type="inferred from homology"/>
<keyword evidence="7 13" id="KW-0378">Hydrolase</keyword>
<dbReference type="InterPro" id="IPR012337">
    <property type="entry name" value="RNaseH-like_sf"/>
</dbReference>
<dbReference type="FunFam" id="3.30.420.10:FF:000002">
    <property type="entry name" value="Crossover junction endodeoxyribonuclease RuvC"/>
    <property type="match status" value="1"/>
</dbReference>
<gene>
    <name evidence="13 16" type="primary">ruvC</name>
    <name evidence="16" type="ORF">FHP88_08605</name>
</gene>
<evidence type="ECO:0000256" key="15">
    <source>
        <dbReference type="SAM" id="MobiDB-lite"/>
    </source>
</evidence>
<reference evidence="16 17" key="1">
    <citation type="submission" date="2019-07" db="EMBL/GenBank/DDBJ databases">
        <title>The pathways for chlorine oxyanion respiration interact through the shared metabolite chlorate.</title>
        <authorList>
            <person name="Barnum T.P."/>
            <person name="Cheng Y."/>
            <person name="Hill K.A."/>
            <person name="Lucas L.N."/>
            <person name="Carlson H.K."/>
            <person name="Coates J.D."/>
        </authorList>
    </citation>
    <scope>NUCLEOTIDE SEQUENCE [LARGE SCALE GENOMIC DNA]</scope>
    <source>
        <strain evidence="16 17">BK-1</strain>
    </source>
</reference>
<keyword evidence="8 13" id="KW-0460">Magnesium</keyword>
<keyword evidence="4 13" id="KW-0479">Metal-binding</keyword>
<dbReference type="OrthoDB" id="9805499at2"/>
<feature type="binding site" evidence="13">
    <location>
        <position position="24"/>
    </location>
    <ligand>
        <name>Mg(2+)</name>
        <dbReference type="ChEBI" id="CHEBI:18420"/>
        <label>1</label>
    </ligand>
</feature>
<dbReference type="AlphaFoldDB" id="A0A558DWQ2"/>
<feature type="active site" evidence="13">
    <location>
        <position position="24"/>
    </location>
</feature>
<evidence type="ECO:0000256" key="8">
    <source>
        <dbReference type="ARBA" id="ARBA00022842"/>
    </source>
</evidence>
<comment type="caution">
    <text evidence="16">The sequence shown here is derived from an EMBL/GenBank/DDBJ whole genome shotgun (WGS) entry which is preliminary data.</text>
</comment>
<comment type="cofactor">
    <cofactor evidence="13">
        <name>Mg(2+)</name>
        <dbReference type="ChEBI" id="CHEBI:18420"/>
    </cofactor>
    <text evidence="13">Binds 2 Mg(2+) ion per subunit.</text>
</comment>
<keyword evidence="2 13" id="KW-0963">Cytoplasm</keyword>
<comment type="similarity">
    <text evidence="1 13">Belongs to the RuvC family.</text>
</comment>
<dbReference type="PANTHER" id="PTHR30194">
    <property type="entry name" value="CROSSOVER JUNCTION ENDODEOXYRIBONUCLEASE RUVC"/>
    <property type="match status" value="1"/>
</dbReference>
<dbReference type="Gene3D" id="3.30.420.10">
    <property type="entry name" value="Ribonuclease H-like superfamily/Ribonuclease H"/>
    <property type="match status" value="1"/>
</dbReference>
<feature type="active site" evidence="13">
    <location>
        <position position="83"/>
    </location>
</feature>
<dbReference type="InterPro" id="IPR020563">
    <property type="entry name" value="X-over_junc_endoDNase_Mg_BS"/>
</dbReference>
<evidence type="ECO:0000256" key="1">
    <source>
        <dbReference type="ARBA" id="ARBA00009518"/>
    </source>
</evidence>
<comment type="subcellular location">
    <subcellularLocation>
        <location evidence="13">Cytoplasm</location>
    </subcellularLocation>
</comment>
<dbReference type="GO" id="GO:0000287">
    <property type="term" value="F:magnesium ion binding"/>
    <property type="evidence" value="ECO:0007669"/>
    <property type="project" value="UniProtKB-UniRule"/>
</dbReference>
<dbReference type="Pfam" id="PF02075">
    <property type="entry name" value="RuvC"/>
    <property type="match status" value="1"/>
</dbReference>
<dbReference type="SUPFAM" id="SSF53098">
    <property type="entry name" value="Ribonuclease H-like"/>
    <property type="match status" value="1"/>
</dbReference>
<comment type="function">
    <text evidence="13">The RuvA-RuvB-RuvC complex processes Holliday junction (HJ) DNA during genetic recombination and DNA repair. Endonuclease that resolves HJ intermediates. Cleaves cruciform DNA by making single-stranded nicks across the HJ at symmetrical positions within the homologous arms, yielding a 5'-phosphate and a 3'-hydroxyl group; requires a central core of homology in the junction. The consensus cleavage sequence is 5'-(A/T)TT(C/G)-3'. Cleavage occurs on the 3'-side of the TT dinucleotide at the point of strand exchange. HJ branch migration catalyzed by RuvA-RuvB allows RuvC to scan DNA until it finds its consensus sequence, where it cleaves and resolves the cruciform DNA.</text>
</comment>
<dbReference type="GO" id="GO:0008821">
    <property type="term" value="F:crossover junction DNA endonuclease activity"/>
    <property type="evidence" value="ECO:0007669"/>
    <property type="project" value="UniProtKB-UniRule"/>
</dbReference>
<dbReference type="GO" id="GO:0048476">
    <property type="term" value="C:Holliday junction resolvase complex"/>
    <property type="evidence" value="ECO:0007669"/>
    <property type="project" value="UniProtKB-UniRule"/>
</dbReference>
<dbReference type="PROSITE" id="PS01321">
    <property type="entry name" value="RUVC"/>
    <property type="match status" value="1"/>
</dbReference>
<evidence type="ECO:0000256" key="5">
    <source>
        <dbReference type="ARBA" id="ARBA00022759"/>
    </source>
</evidence>
<dbReference type="HAMAP" id="MF_00034">
    <property type="entry name" value="RuvC"/>
    <property type="match status" value="1"/>
</dbReference>
<evidence type="ECO:0000256" key="11">
    <source>
        <dbReference type="ARBA" id="ARBA00023204"/>
    </source>
</evidence>
<keyword evidence="5 13" id="KW-0255">Endonuclease</keyword>
<evidence type="ECO:0000256" key="14">
    <source>
        <dbReference type="NCBIfam" id="TIGR00228"/>
    </source>
</evidence>
<feature type="active site" evidence="13">
    <location>
        <position position="155"/>
    </location>
</feature>
<evidence type="ECO:0000313" key="17">
    <source>
        <dbReference type="Proteomes" id="UP000316649"/>
    </source>
</evidence>
<dbReference type="GO" id="GO:0003677">
    <property type="term" value="F:DNA binding"/>
    <property type="evidence" value="ECO:0007669"/>
    <property type="project" value="UniProtKB-KW"/>
</dbReference>
<dbReference type="GO" id="GO:0006281">
    <property type="term" value="P:DNA repair"/>
    <property type="evidence" value="ECO:0007669"/>
    <property type="project" value="UniProtKB-UniRule"/>
</dbReference>
<keyword evidence="9 13" id="KW-0238">DNA-binding</keyword>
<feature type="compositionally biased region" description="Polar residues" evidence="15">
    <location>
        <begin position="1"/>
        <end position="14"/>
    </location>
</feature>
<comment type="catalytic activity">
    <reaction evidence="12 13">
        <text>Endonucleolytic cleavage at a junction such as a reciprocal single-stranded crossover between two homologous DNA duplexes (Holliday junction).</text>
        <dbReference type="EC" id="3.1.21.10"/>
    </reaction>
</comment>
<keyword evidence="17" id="KW-1185">Reference proteome</keyword>
<name>A0A558DWQ2_9GAMM</name>
<evidence type="ECO:0000256" key="4">
    <source>
        <dbReference type="ARBA" id="ARBA00022723"/>
    </source>
</evidence>
<dbReference type="PANTHER" id="PTHR30194:SF3">
    <property type="entry name" value="CROSSOVER JUNCTION ENDODEOXYRIBONUCLEASE RUVC"/>
    <property type="match status" value="1"/>
</dbReference>
<comment type="subunit">
    <text evidence="13">Homodimer which binds Holliday junction (HJ) DNA. The HJ becomes 2-fold symmetrical on binding to RuvC with unstacked arms; it has a different conformation from HJ DNA in complex with RuvA. In the full resolvosome a probable DNA-RuvA(4)-RuvB(12)-RuvC(2) complex forms which resolves the HJ.</text>
</comment>
<dbReference type="PRINTS" id="PR00696">
    <property type="entry name" value="RSOLVASERUVC"/>
</dbReference>
<keyword evidence="10 13" id="KW-0233">DNA recombination</keyword>
<organism evidence="16 17">
    <name type="scientific">Sedimenticola selenatireducens</name>
    <dbReference type="NCBI Taxonomy" id="191960"/>
    <lineage>
        <taxon>Bacteria</taxon>
        <taxon>Pseudomonadati</taxon>
        <taxon>Pseudomonadota</taxon>
        <taxon>Gammaproteobacteria</taxon>
        <taxon>Chromatiales</taxon>
        <taxon>Sedimenticolaceae</taxon>
        <taxon>Sedimenticola</taxon>
    </lineage>
</organism>
<feature type="region of interest" description="Disordered" evidence="15">
    <location>
        <begin position="1"/>
        <end position="20"/>
    </location>
</feature>
<evidence type="ECO:0000256" key="12">
    <source>
        <dbReference type="ARBA" id="ARBA00029354"/>
    </source>
</evidence>
<evidence type="ECO:0000256" key="6">
    <source>
        <dbReference type="ARBA" id="ARBA00022763"/>
    </source>
</evidence>
<evidence type="ECO:0000256" key="7">
    <source>
        <dbReference type="ARBA" id="ARBA00022801"/>
    </source>
</evidence>
<feature type="binding site" evidence="13">
    <location>
        <position position="83"/>
    </location>
    <ligand>
        <name>Mg(2+)</name>
        <dbReference type="ChEBI" id="CHEBI:18420"/>
        <label>2</label>
    </ligand>
</feature>
<dbReference type="GO" id="GO:0005737">
    <property type="term" value="C:cytoplasm"/>
    <property type="evidence" value="ECO:0007669"/>
    <property type="project" value="UniProtKB-SubCell"/>
</dbReference>
<dbReference type="GO" id="GO:0006310">
    <property type="term" value="P:DNA recombination"/>
    <property type="evidence" value="ECO:0007669"/>
    <property type="project" value="UniProtKB-UniRule"/>
</dbReference>
<protein>
    <recommendedName>
        <fullName evidence="13 14">Crossover junction endodeoxyribonuclease RuvC</fullName>
        <ecNumber evidence="13 14">3.1.21.10</ecNumber>
    </recommendedName>
    <alternativeName>
        <fullName evidence="13">Holliday junction nuclease RuvC</fullName>
    </alternativeName>
    <alternativeName>
        <fullName evidence="13">Holliday junction resolvase RuvC</fullName>
    </alternativeName>
</protein>
<dbReference type="CDD" id="cd16962">
    <property type="entry name" value="RuvC"/>
    <property type="match status" value="1"/>
</dbReference>
<keyword evidence="6 13" id="KW-0227">DNA damage</keyword>